<dbReference type="VEuPathDB" id="FungiDB:RO3G_02179"/>
<dbReference type="InterPro" id="IPR023152">
    <property type="entry name" value="RasGAP_CS"/>
</dbReference>
<proteinExistence type="predicted"/>
<dbReference type="STRING" id="246409.I1BMP5"/>
<keyword evidence="6" id="KW-1185">Reference proteome</keyword>
<feature type="region of interest" description="Disordered" evidence="3">
    <location>
        <begin position="757"/>
        <end position="779"/>
    </location>
</feature>
<dbReference type="InterPro" id="IPR036865">
    <property type="entry name" value="CRAL-TRIO_dom_sf"/>
</dbReference>
<sequence>MGRFLNQFHVIEERSDQLLMSTSEHTNDTVVNASKVDTQTMDYIREVYSASGKILRYISSSNWNSFYMKIKNAINILVAANENSELNPPEIRILAFANLNASKLQTVLTEFSPYFLNMKIQGKLLFAKMLRVTIWKWIETRPAEFAEICVSNKKNLAGSEILFDMCNIAADSSRKKAVLWPLQTILLTLSPDLLIQAFLDDRGLQNRRTGFPRQLRKALESVRTQEIAATCYVDLCKAASFVSPNDDTILRHIAEDVEDVLREKVWDFSRPSAIDSLSSSLGYTISQQTLVSDYLLAQLQLNSSRAIYTLIPTLLDDDAPTVFQQAFVNACLNIASEEHPLSWHTTLNSLYGAICTPLRRILIQTVKIELAVRSEISSMTSSSRKTINSDKRLQNTTPLLQAMLKLFRMDPCSVLMGMDEKVRVEENTLVMTSIANLMKHQDRRIRQAAVDCLTQLHDPSTIIHWGPSNSIMSTFWKISSQVVSSIARQILDNTRQNEELMNALFDLLSNTLDARNSFLIDVSESCVAHDLYDSHERHQAMITLEVALLVSLCSSIPDICSKSVKCLGYICKESKIVDGDSIFGDSSPRSSQSTYAYNYNIEIYERLCSEEPMAKGGLRKQLFVGRKAQQKRLRRYLRLMTVPTPGNMLAWEEVWKRWRILTQVVSRYGMDTLKDTSDTATIYSTSSSVKKIGGLVRHDKLRVTSVRTAGSTMSTMLPSPIPVSRVEIDDEKQTEWQNYTGFLAALGGCRLATDADDDSINEDGSRKSKSASSDRLGSPTTKSALLAEKFITEMVELLTSENVVIREAVKDTLGNDLSPALYATLFRQIEAIMKNCFSSNGEVLCNGTNTLFVEQSVLVLKMVLDRLVNANDCLVSVDFSTIVLYFINYINRLPHNNYTTMRTMIMMCHLTESLMSKMDQIIIRDDVRVKNRLLEIIIEWTSSFNPSSTTEINNIQNKEVQRDLDQICLKAMVALLPIILTKVYFKAENSQPLSGRGLHTSTLLSKTTDTYWGPLKESAVNAISNLLNANVEVGLRSTLAMGYHEDPKMRSAFMQVLANILNAGAQFDTLADTIVNDRYEKLVELLVESDMDLALSICDVCPAVDAPNVTEVLLNVFESKNKILPLLKAIVEREVSSADQESTLFRGTNMATRMLSTFARNTCADYVRMTLQSAMESINALSDIQLTWEMDPLKEALPESLLKNKQNVCRVTEILMDAICNSIPNAPTRFRQELSFLADAVSKRFPDATEIQVGGFVFLRLFNPAILTPENSGVSKRAIPRTKNVRKILLQATRLMQNLANNVMFGAKEPHLISLNDFITNNLYRVANFLREISTVPSTISIEEARCIRLDTIDYIKLHKYLSENIEKIFRNISGRRFRIISSDTQKILEIKRTLEKFTTLLGQLGPPPDIAQEETSVARNYAVASTNTALNDFMRRNKNRDLSPIRALNMVYQGGVSRGGHPVFYMITRCLFADNIDYELLIYYFLRIMEPSLNRPFELVFDLTRFSEDCELPLHWFNQLFTLIFNEMNDYMVALHIFNPNFHMQRYARSMPREFSNKLVKRLKFSSTISELSQHIAPSEIQLPKDTCEIEKDVGMTIKHAFLLDSLKTMTPVQIRIGAEYFQVTTLQEQEVFWTLHVTLNNVYSMDDLVNIYLPPIQPNKKGGNEGEIHITVDRGKSVLMFIVPNREEVYKYLLDRKKKFETSNTEDNDEIRPTDVPGRMLNMALLNMGSEDYNLRLSAYSLLCALSISFRFGVSTSVIHSKDVFIPYNDMDFIVNISENIAASETHLTLEFLNECILGFDRSNIECTKHILTLEYMVPWLKNIPLYIYGPNGKDVHKVRELIRSLINLTAEKQELYEQIQRKIWKTLGEIEEIHNIILDCLIQYSVEHGLGSPHAEVVSNTLVTMNCISIRAKIIIKLRKCLSSTSQNCRSTLVKHPVWDEIACLVRAMVAVSFFYASLSESFLAECFHVVALLASTGPTLIRSSIHGLVVNAIHMLITSECITVCNRKKLKYLMNDVGDGKYRVHFGLNKSYANAFTITEETMSDNMENINLASLEIIVQLLLEVTSSAAPNADTANAWRARWMSLATSMTFQFNPSLQPRSFVILGCLAQDEIDDDLLFQILVVLRNELAHFDEANSQLAISILMCLKNVVNNLSASSRYLKPMFWAAISMIQMDHSAIFPHAVKLLHAILRNMDANKFFDHRSIQEVMMAVRVPFASVMSDIDAASGVSFDTQFSFAVAGALLKGFQFADARENVLRCLATFLEIETKINFTPNRIDARCLGYFAGLLPFAAKNDSLSELLPLAGIIDLNDEMVTCFSSDIHTAIWRAIDIPNNTTGILLVSFLVGMLSLAENEAERLFLYGILSKAAVSTPEVFALVYESLIPKMSSIVVSSDNVALIEAGLTLLEKSTLEV</sequence>
<feature type="compositionally biased region" description="Polar residues" evidence="3">
    <location>
        <begin position="770"/>
        <end position="779"/>
    </location>
</feature>
<accession>I1BMP5</accession>
<dbReference type="GO" id="GO:0005096">
    <property type="term" value="F:GTPase activator activity"/>
    <property type="evidence" value="ECO:0007669"/>
    <property type="project" value="UniProtKB-KW"/>
</dbReference>
<evidence type="ECO:0000313" key="6">
    <source>
        <dbReference type="Proteomes" id="UP000009138"/>
    </source>
</evidence>
<dbReference type="EMBL" id="CH476732">
    <property type="protein sequence ID" value="EIE77475.1"/>
    <property type="molecule type" value="Genomic_DNA"/>
</dbReference>
<evidence type="ECO:0000313" key="5">
    <source>
        <dbReference type="EMBL" id="EIE77475.1"/>
    </source>
</evidence>
<dbReference type="CDD" id="cd00170">
    <property type="entry name" value="SEC14"/>
    <property type="match status" value="1"/>
</dbReference>
<gene>
    <name evidence="5" type="ORF">RO3G_02179</name>
</gene>
<dbReference type="PANTHER" id="PTHR10194">
    <property type="entry name" value="RAS GTPASE-ACTIVATING PROTEINS"/>
    <property type="match status" value="1"/>
</dbReference>
<dbReference type="InterPro" id="IPR001251">
    <property type="entry name" value="CRAL-TRIO_dom"/>
</dbReference>
<dbReference type="InParanoid" id="I1BMP5"/>
<name>I1BMP5_RHIO9</name>
<dbReference type="InterPro" id="IPR039360">
    <property type="entry name" value="Ras_GTPase"/>
</dbReference>
<dbReference type="OMA" id="CKETIIA"/>
<evidence type="ECO:0000256" key="1">
    <source>
        <dbReference type="ARBA" id="ARBA00022468"/>
    </source>
</evidence>
<dbReference type="Gene3D" id="2.30.29.30">
    <property type="entry name" value="Pleckstrin-homology domain (PH domain)/Phosphotyrosine-binding domain (PTB)"/>
    <property type="match status" value="1"/>
</dbReference>
<dbReference type="GeneID" id="93609151"/>
<dbReference type="PROSITE" id="PS00509">
    <property type="entry name" value="RAS_GTPASE_ACTIV_1"/>
    <property type="match status" value="1"/>
</dbReference>
<dbReference type="SMART" id="SM00323">
    <property type="entry name" value="RasGAP"/>
    <property type="match status" value="1"/>
</dbReference>
<dbReference type="SUPFAM" id="SSF48371">
    <property type="entry name" value="ARM repeat"/>
    <property type="match status" value="2"/>
</dbReference>
<dbReference type="Pfam" id="PF00616">
    <property type="entry name" value="RasGAP"/>
    <property type="match status" value="1"/>
</dbReference>
<dbReference type="OrthoDB" id="28245at2759"/>
<dbReference type="Gene3D" id="1.10.506.10">
    <property type="entry name" value="GTPase Activation - p120gap, domain 1"/>
    <property type="match status" value="2"/>
</dbReference>
<reference evidence="5 6" key="1">
    <citation type="journal article" date="2009" name="PLoS Genet.">
        <title>Genomic analysis of the basal lineage fungus Rhizopus oryzae reveals a whole-genome duplication.</title>
        <authorList>
            <person name="Ma L.-J."/>
            <person name="Ibrahim A.S."/>
            <person name="Skory C."/>
            <person name="Grabherr M.G."/>
            <person name="Burger G."/>
            <person name="Butler M."/>
            <person name="Elias M."/>
            <person name="Idnurm A."/>
            <person name="Lang B.F."/>
            <person name="Sone T."/>
            <person name="Abe A."/>
            <person name="Calvo S.E."/>
            <person name="Corrochano L.M."/>
            <person name="Engels R."/>
            <person name="Fu J."/>
            <person name="Hansberg W."/>
            <person name="Kim J.-M."/>
            <person name="Kodira C.D."/>
            <person name="Koehrsen M.J."/>
            <person name="Liu B."/>
            <person name="Miranda-Saavedra D."/>
            <person name="O'Leary S."/>
            <person name="Ortiz-Castellanos L."/>
            <person name="Poulter R."/>
            <person name="Rodriguez-Romero J."/>
            <person name="Ruiz-Herrera J."/>
            <person name="Shen Y.-Q."/>
            <person name="Zeng Q."/>
            <person name="Galagan J."/>
            <person name="Birren B.W."/>
            <person name="Cuomo C.A."/>
            <person name="Wickes B.L."/>
        </authorList>
    </citation>
    <scope>NUCLEOTIDE SEQUENCE [LARGE SCALE GENOMIC DNA]</scope>
    <source>
        <strain evidence="6">RA 99-880 / ATCC MYA-4621 / FGSC 9543 / NRRL 43880</strain>
    </source>
</reference>
<evidence type="ECO:0000256" key="3">
    <source>
        <dbReference type="SAM" id="MobiDB-lite"/>
    </source>
</evidence>
<evidence type="ECO:0000259" key="4">
    <source>
        <dbReference type="PROSITE" id="PS50018"/>
    </source>
</evidence>
<evidence type="ECO:0000256" key="2">
    <source>
        <dbReference type="ARBA" id="ARBA00022553"/>
    </source>
</evidence>
<dbReference type="InterPro" id="IPR001936">
    <property type="entry name" value="RasGAP_dom"/>
</dbReference>
<dbReference type="PROSITE" id="PS50018">
    <property type="entry name" value="RAS_GTPASE_ACTIV_2"/>
    <property type="match status" value="1"/>
</dbReference>
<dbReference type="InterPro" id="IPR016024">
    <property type="entry name" value="ARM-type_fold"/>
</dbReference>
<dbReference type="RefSeq" id="XP_067512871.1">
    <property type="nucleotide sequence ID" value="XM_067656770.1"/>
</dbReference>
<feature type="domain" description="Ras-GAP" evidence="4">
    <location>
        <begin position="1105"/>
        <end position="1301"/>
    </location>
</feature>
<organism evidence="5 6">
    <name type="scientific">Rhizopus delemar (strain RA 99-880 / ATCC MYA-4621 / FGSC 9543 / NRRL 43880)</name>
    <name type="common">Mucormycosis agent</name>
    <name type="synonym">Rhizopus arrhizus var. delemar</name>
    <dbReference type="NCBI Taxonomy" id="246409"/>
    <lineage>
        <taxon>Eukaryota</taxon>
        <taxon>Fungi</taxon>
        <taxon>Fungi incertae sedis</taxon>
        <taxon>Mucoromycota</taxon>
        <taxon>Mucoromycotina</taxon>
        <taxon>Mucoromycetes</taxon>
        <taxon>Mucorales</taxon>
        <taxon>Mucorineae</taxon>
        <taxon>Rhizopodaceae</taxon>
        <taxon>Rhizopus</taxon>
    </lineage>
</organism>
<dbReference type="Gene3D" id="3.40.525.10">
    <property type="entry name" value="CRAL-TRIO lipid binding domain"/>
    <property type="match status" value="1"/>
</dbReference>
<dbReference type="SUPFAM" id="SSF48350">
    <property type="entry name" value="GTPase activation domain, GAP"/>
    <property type="match status" value="1"/>
</dbReference>
<protein>
    <recommendedName>
        <fullName evidence="4">Ras-GAP domain-containing protein</fullName>
    </recommendedName>
</protein>
<keyword evidence="1" id="KW-0343">GTPase activation</keyword>
<dbReference type="Proteomes" id="UP000009138">
    <property type="component" value="Unassembled WGS sequence"/>
</dbReference>
<dbReference type="SUPFAM" id="SSF52087">
    <property type="entry name" value="CRAL/TRIO domain"/>
    <property type="match status" value="1"/>
</dbReference>
<keyword evidence="2" id="KW-0597">Phosphoprotein</keyword>
<dbReference type="InterPro" id="IPR011993">
    <property type="entry name" value="PH-like_dom_sf"/>
</dbReference>
<dbReference type="PANTHER" id="PTHR10194:SF142">
    <property type="entry name" value="NEUROFIBROMIN"/>
    <property type="match status" value="1"/>
</dbReference>
<dbReference type="InterPro" id="IPR008936">
    <property type="entry name" value="Rho_GTPase_activation_prot"/>
</dbReference>
<dbReference type="eggNOG" id="KOG1826">
    <property type="taxonomic scope" value="Eukaryota"/>
</dbReference>
<dbReference type="Pfam" id="PF13716">
    <property type="entry name" value="CRAL_TRIO_2"/>
    <property type="match status" value="1"/>
</dbReference>